<dbReference type="PIRSF" id="PIRSF035875">
    <property type="entry name" value="RNase_BN"/>
    <property type="match status" value="1"/>
</dbReference>
<feature type="transmembrane region" description="Helical" evidence="6">
    <location>
        <begin position="262"/>
        <end position="284"/>
    </location>
</feature>
<evidence type="ECO:0000256" key="5">
    <source>
        <dbReference type="ARBA" id="ARBA00023136"/>
    </source>
</evidence>
<gene>
    <name evidence="7" type="ORF">ACFQ3U_05550</name>
</gene>
<organism evidence="7 8">
    <name type="scientific">Leucobacter albus</name>
    <dbReference type="NCBI Taxonomy" id="272210"/>
    <lineage>
        <taxon>Bacteria</taxon>
        <taxon>Bacillati</taxon>
        <taxon>Actinomycetota</taxon>
        <taxon>Actinomycetes</taxon>
        <taxon>Micrococcales</taxon>
        <taxon>Microbacteriaceae</taxon>
        <taxon>Leucobacter</taxon>
    </lineage>
</organism>
<evidence type="ECO:0000256" key="2">
    <source>
        <dbReference type="ARBA" id="ARBA00022475"/>
    </source>
</evidence>
<dbReference type="Proteomes" id="UP001597181">
    <property type="component" value="Unassembled WGS sequence"/>
</dbReference>
<evidence type="ECO:0000256" key="6">
    <source>
        <dbReference type="SAM" id="Phobius"/>
    </source>
</evidence>
<name>A0ABW3TPQ3_9MICO</name>
<keyword evidence="4 6" id="KW-1133">Transmembrane helix</keyword>
<keyword evidence="2" id="KW-1003">Cell membrane</keyword>
<feature type="transmembrane region" description="Helical" evidence="6">
    <location>
        <begin position="155"/>
        <end position="174"/>
    </location>
</feature>
<evidence type="ECO:0000313" key="7">
    <source>
        <dbReference type="EMBL" id="MFD1201357.1"/>
    </source>
</evidence>
<evidence type="ECO:0000313" key="8">
    <source>
        <dbReference type="Proteomes" id="UP001597181"/>
    </source>
</evidence>
<dbReference type="PANTHER" id="PTHR30213:SF1">
    <property type="entry name" value="INNER MEMBRANE PROTEIN YHJD"/>
    <property type="match status" value="1"/>
</dbReference>
<accession>A0ABW3TPQ3</accession>
<dbReference type="Pfam" id="PF03631">
    <property type="entry name" value="Virul_fac_BrkB"/>
    <property type="match status" value="1"/>
</dbReference>
<keyword evidence="8" id="KW-1185">Reference proteome</keyword>
<dbReference type="EMBL" id="JBHTLY010000002">
    <property type="protein sequence ID" value="MFD1201357.1"/>
    <property type="molecule type" value="Genomic_DNA"/>
</dbReference>
<evidence type="ECO:0000256" key="1">
    <source>
        <dbReference type="ARBA" id="ARBA00004651"/>
    </source>
</evidence>
<evidence type="ECO:0000256" key="4">
    <source>
        <dbReference type="ARBA" id="ARBA00022989"/>
    </source>
</evidence>
<keyword evidence="5 6" id="KW-0472">Membrane</keyword>
<evidence type="ECO:0000256" key="3">
    <source>
        <dbReference type="ARBA" id="ARBA00022692"/>
    </source>
</evidence>
<dbReference type="InterPro" id="IPR017039">
    <property type="entry name" value="Virul_fac_BrkB"/>
</dbReference>
<dbReference type="RefSeq" id="WP_343957479.1">
    <property type="nucleotide sequence ID" value="NZ_BAAAKZ010000001.1"/>
</dbReference>
<feature type="transmembrane region" description="Helical" evidence="6">
    <location>
        <begin position="46"/>
        <end position="66"/>
    </location>
</feature>
<keyword evidence="3 6" id="KW-0812">Transmembrane</keyword>
<comment type="caution">
    <text evidence="7">The sequence shown here is derived from an EMBL/GenBank/DDBJ whole genome shotgun (WGS) entry which is preliminary data.</text>
</comment>
<comment type="subcellular location">
    <subcellularLocation>
        <location evidence="1">Cell membrane</location>
        <topology evidence="1">Multi-pass membrane protein</topology>
    </subcellularLocation>
</comment>
<protein>
    <submittedName>
        <fullName evidence="7">YihY/virulence factor BrkB family protein</fullName>
    </submittedName>
</protein>
<feature type="transmembrane region" description="Helical" evidence="6">
    <location>
        <begin position="229"/>
        <end position="250"/>
    </location>
</feature>
<sequence>MRETAQPGVIARGMTLWQRLQRTRPYRTFSHFTDVGGSVLSGGMSYQALFAVFAGLLVGFSIFGIVLRGQPELLAAMIEQINVFVPGLLGDDDAAVPVKSLFTTRTLDWTTLIAGLSLVWIAINWFTGTRRSIRIIFGLEVKEYRNAVLLKIRDLALAVGFFLAIIISAVLVLVSSNLTDMLLSWLGVSSENWFFGGLGTVVRYGAMYLFDVLVLVAIHRYLAEVRIGWWNLVTGCMLGAAALFGLKLLGTALLGGATSNPLLAPFAIFVGLLLWFNFICRALLLTSAWIATGLDSELGLPENAEAGSAIRLLE</sequence>
<reference evidence="8" key="1">
    <citation type="journal article" date="2019" name="Int. J. Syst. Evol. Microbiol.">
        <title>The Global Catalogue of Microorganisms (GCM) 10K type strain sequencing project: providing services to taxonomists for standard genome sequencing and annotation.</title>
        <authorList>
            <consortium name="The Broad Institute Genomics Platform"/>
            <consortium name="The Broad Institute Genome Sequencing Center for Infectious Disease"/>
            <person name="Wu L."/>
            <person name="Ma J."/>
        </authorList>
    </citation>
    <scope>NUCLEOTIDE SEQUENCE [LARGE SCALE GENOMIC DNA]</scope>
    <source>
        <strain evidence="8">CCUG 50213</strain>
    </source>
</reference>
<feature type="transmembrane region" description="Helical" evidence="6">
    <location>
        <begin position="109"/>
        <end position="127"/>
    </location>
</feature>
<dbReference type="PANTHER" id="PTHR30213">
    <property type="entry name" value="INNER MEMBRANE PROTEIN YHJD"/>
    <property type="match status" value="1"/>
</dbReference>
<proteinExistence type="predicted"/>
<feature type="transmembrane region" description="Helical" evidence="6">
    <location>
        <begin position="194"/>
        <end position="217"/>
    </location>
</feature>